<dbReference type="EMBL" id="JACGWJ010000003">
    <property type="protein sequence ID" value="KAL0431965.1"/>
    <property type="molecule type" value="Genomic_DNA"/>
</dbReference>
<reference evidence="1" key="2">
    <citation type="journal article" date="2024" name="Plant">
        <title>Genomic evolution and insights into agronomic trait innovations of Sesamum species.</title>
        <authorList>
            <person name="Miao H."/>
            <person name="Wang L."/>
            <person name="Qu L."/>
            <person name="Liu H."/>
            <person name="Sun Y."/>
            <person name="Le M."/>
            <person name="Wang Q."/>
            <person name="Wei S."/>
            <person name="Zheng Y."/>
            <person name="Lin W."/>
            <person name="Duan Y."/>
            <person name="Cao H."/>
            <person name="Xiong S."/>
            <person name="Wang X."/>
            <person name="Wei L."/>
            <person name="Li C."/>
            <person name="Ma Q."/>
            <person name="Ju M."/>
            <person name="Zhao R."/>
            <person name="Li G."/>
            <person name="Mu C."/>
            <person name="Tian Q."/>
            <person name="Mei H."/>
            <person name="Zhang T."/>
            <person name="Gao T."/>
            <person name="Zhang H."/>
        </authorList>
    </citation>
    <scope>NUCLEOTIDE SEQUENCE</scope>
    <source>
        <strain evidence="1">G02</strain>
    </source>
</reference>
<protein>
    <submittedName>
        <fullName evidence="1">Uncharacterized protein</fullName>
    </submittedName>
</protein>
<sequence>MDICSISRRISATPPPPKVLANSWITCRQSSSSKLSILISFSMEETLSSNLTSFSRNGEFSSSGFAACSLGDTARLGLSGS</sequence>
<proteinExistence type="predicted"/>
<evidence type="ECO:0000313" key="1">
    <source>
        <dbReference type="EMBL" id="KAL0431965.1"/>
    </source>
</evidence>
<dbReference type="AlphaFoldDB" id="A0AAW2VRA6"/>
<name>A0AAW2VRA6_SESRA</name>
<comment type="caution">
    <text evidence="1">The sequence shown here is derived from an EMBL/GenBank/DDBJ whole genome shotgun (WGS) entry which is preliminary data.</text>
</comment>
<organism evidence="1">
    <name type="scientific">Sesamum radiatum</name>
    <name type="common">Black benniseed</name>
    <dbReference type="NCBI Taxonomy" id="300843"/>
    <lineage>
        <taxon>Eukaryota</taxon>
        <taxon>Viridiplantae</taxon>
        <taxon>Streptophyta</taxon>
        <taxon>Embryophyta</taxon>
        <taxon>Tracheophyta</taxon>
        <taxon>Spermatophyta</taxon>
        <taxon>Magnoliopsida</taxon>
        <taxon>eudicotyledons</taxon>
        <taxon>Gunneridae</taxon>
        <taxon>Pentapetalae</taxon>
        <taxon>asterids</taxon>
        <taxon>lamiids</taxon>
        <taxon>Lamiales</taxon>
        <taxon>Pedaliaceae</taxon>
        <taxon>Sesamum</taxon>
    </lineage>
</organism>
<reference evidence="1" key="1">
    <citation type="submission" date="2020-06" db="EMBL/GenBank/DDBJ databases">
        <authorList>
            <person name="Li T."/>
            <person name="Hu X."/>
            <person name="Zhang T."/>
            <person name="Song X."/>
            <person name="Zhang H."/>
            <person name="Dai N."/>
            <person name="Sheng W."/>
            <person name="Hou X."/>
            <person name="Wei L."/>
        </authorList>
    </citation>
    <scope>NUCLEOTIDE SEQUENCE</scope>
    <source>
        <strain evidence="1">G02</strain>
        <tissue evidence="1">Leaf</tissue>
    </source>
</reference>
<accession>A0AAW2VRA6</accession>
<gene>
    <name evidence="1" type="ORF">Sradi_0822500</name>
</gene>